<gene>
    <name evidence="1" type="ORF">E3N88_22986</name>
</gene>
<accession>A0A5N6NEN6</accession>
<evidence type="ECO:0000313" key="1">
    <source>
        <dbReference type="EMBL" id="KAD4585385.1"/>
    </source>
</evidence>
<evidence type="ECO:0000313" key="2">
    <source>
        <dbReference type="Proteomes" id="UP000326396"/>
    </source>
</evidence>
<dbReference type="EMBL" id="SZYD01000012">
    <property type="protein sequence ID" value="KAD4585385.1"/>
    <property type="molecule type" value="Genomic_DNA"/>
</dbReference>
<comment type="caution">
    <text evidence="1">The sequence shown here is derived from an EMBL/GenBank/DDBJ whole genome shotgun (WGS) entry which is preliminary data.</text>
</comment>
<protein>
    <submittedName>
        <fullName evidence="1">Uncharacterized protein</fullName>
    </submittedName>
</protein>
<reference evidence="1 2" key="1">
    <citation type="submission" date="2019-05" db="EMBL/GenBank/DDBJ databases">
        <title>Mikania micrantha, genome provides insights into the molecular mechanism of rapid growth.</title>
        <authorList>
            <person name="Liu B."/>
        </authorList>
    </citation>
    <scope>NUCLEOTIDE SEQUENCE [LARGE SCALE GENOMIC DNA]</scope>
    <source>
        <strain evidence="1">NLD-2019</strain>
        <tissue evidence="1">Leaf</tissue>
    </source>
</reference>
<sequence>MNNSSIVDLATVGFWKAEKANPRSVQTEVSNGEKLPSIRWWSNISRGKTVVVVKLLNHSTVVVAFIERLFYKDEERGPGDWSHKKMKR</sequence>
<proteinExistence type="predicted"/>
<dbReference type="Proteomes" id="UP000326396">
    <property type="component" value="Linkage Group LG2"/>
</dbReference>
<dbReference type="AlphaFoldDB" id="A0A5N6NEN6"/>
<keyword evidence="2" id="KW-1185">Reference proteome</keyword>
<name>A0A5N6NEN6_9ASTR</name>
<organism evidence="1 2">
    <name type="scientific">Mikania micrantha</name>
    <name type="common">bitter vine</name>
    <dbReference type="NCBI Taxonomy" id="192012"/>
    <lineage>
        <taxon>Eukaryota</taxon>
        <taxon>Viridiplantae</taxon>
        <taxon>Streptophyta</taxon>
        <taxon>Embryophyta</taxon>
        <taxon>Tracheophyta</taxon>
        <taxon>Spermatophyta</taxon>
        <taxon>Magnoliopsida</taxon>
        <taxon>eudicotyledons</taxon>
        <taxon>Gunneridae</taxon>
        <taxon>Pentapetalae</taxon>
        <taxon>asterids</taxon>
        <taxon>campanulids</taxon>
        <taxon>Asterales</taxon>
        <taxon>Asteraceae</taxon>
        <taxon>Asteroideae</taxon>
        <taxon>Heliantheae alliance</taxon>
        <taxon>Eupatorieae</taxon>
        <taxon>Mikania</taxon>
    </lineage>
</organism>